<feature type="region of interest" description="Disordered" evidence="1">
    <location>
        <begin position="85"/>
        <end position="154"/>
    </location>
</feature>
<accession>A0A2A2EFA6</accession>
<protein>
    <submittedName>
        <fullName evidence="3">Aminotransferase</fullName>
    </submittedName>
</protein>
<dbReference type="InterPro" id="IPR015421">
    <property type="entry name" value="PyrdxlP-dep_Trfase_major"/>
</dbReference>
<evidence type="ECO:0000256" key="1">
    <source>
        <dbReference type="SAM" id="MobiDB-lite"/>
    </source>
</evidence>
<feature type="compositionally biased region" description="Polar residues" evidence="1">
    <location>
        <begin position="143"/>
        <end position="154"/>
    </location>
</feature>
<gene>
    <name evidence="3" type="ORF">B1526_1060</name>
</gene>
<dbReference type="SUPFAM" id="SSF53383">
    <property type="entry name" value="PLP-dependent transferases"/>
    <property type="match status" value="1"/>
</dbReference>
<dbReference type="InterPro" id="IPR004839">
    <property type="entry name" value="Aminotransferase_I/II_large"/>
</dbReference>
<proteinExistence type="predicted"/>
<evidence type="ECO:0000259" key="2">
    <source>
        <dbReference type="Pfam" id="PF00155"/>
    </source>
</evidence>
<dbReference type="InterPro" id="IPR015424">
    <property type="entry name" value="PyrdxlP-dep_Trfase"/>
</dbReference>
<dbReference type="PANTHER" id="PTHR45744:SF2">
    <property type="entry name" value="TYROSINE AMINOTRANSFERASE"/>
    <property type="match status" value="1"/>
</dbReference>
<name>A0A2A2EFA6_9BIFI</name>
<keyword evidence="3" id="KW-0808">Transferase</keyword>
<keyword evidence="3" id="KW-0032">Aminotransferase</keyword>
<dbReference type="RefSeq" id="WP_235607058.1">
    <property type="nucleotide sequence ID" value="NZ_MVOH01000013.1"/>
</dbReference>
<reference evidence="3 4" key="1">
    <citation type="journal article" date="2017" name="ISME J.">
        <title>Unveiling bifidobacterial biogeography across the mammalian branch of the tree of life.</title>
        <authorList>
            <person name="Milani C."/>
            <person name="Mangifesta M."/>
            <person name="Mancabelli L."/>
            <person name="Lugli G.A."/>
            <person name="James K."/>
            <person name="Duranti S."/>
            <person name="Turroni F."/>
            <person name="Ferrario C."/>
            <person name="Ossiprandi M.C."/>
            <person name="van Sinderen D."/>
            <person name="Ventura M."/>
        </authorList>
    </citation>
    <scope>NUCLEOTIDE SEQUENCE [LARGE SCALE GENOMIC DNA]</scope>
    <source>
        <strain evidence="4">Ham19E</strain>
    </source>
</reference>
<dbReference type="CDD" id="cd00609">
    <property type="entry name" value="AAT_like"/>
    <property type="match status" value="1"/>
</dbReference>
<evidence type="ECO:0000313" key="3">
    <source>
        <dbReference type="EMBL" id="PAU67588.1"/>
    </source>
</evidence>
<organism evidence="3 4">
    <name type="scientific">Bifidobacterium criceti</name>
    <dbReference type="NCBI Taxonomy" id="1960969"/>
    <lineage>
        <taxon>Bacteria</taxon>
        <taxon>Bacillati</taxon>
        <taxon>Actinomycetota</taxon>
        <taxon>Actinomycetes</taxon>
        <taxon>Bifidobacteriales</taxon>
        <taxon>Bifidobacteriaceae</taxon>
        <taxon>Bifidobacterium</taxon>
    </lineage>
</organism>
<dbReference type="EMBL" id="MVOH01000013">
    <property type="protein sequence ID" value="PAU67588.1"/>
    <property type="molecule type" value="Genomic_DNA"/>
</dbReference>
<dbReference type="GO" id="GO:0030170">
    <property type="term" value="F:pyridoxal phosphate binding"/>
    <property type="evidence" value="ECO:0007669"/>
    <property type="project" value="InterPro"/>
</dbReference>
<dbReference type="PANTHER" id="PTHR45744">
    <property type="entry name" value="TYROSINE AMINOTRANSFERASE"/>
    <property type="match status" value="1"/>
</dbReference>
<keyword evidence="4" id="KW-1185">Reference proteome</keyword>
<dbReference type="GO" id="GO:0008483">
    <property type="term" value="F:transaminase activity"/>
    <property type="evidence" value="ECO:0007669"/>
    <property type="project" value="UniProtKB-KW"/>
</dbReference>
<feature type="domain" description="Aminotransferase class I/classII large" evidence="2">
    <location>
        <begin position="205"/>
        <end position="471"/>
    </location>
</feature>
<dbReference type="Gene3D" id="3.40.640.10">
    <property type="entry name" value="Type I PLP-dependent aspartate aminotransferase-like (Major domain)"/>
    <property type="match status" value="1"/>
</dbReference>
<feature type="compositionally biased region" description="Low complexity" evidence="1">
    <location>
        <begin position="130"/>
        <end position="140"/>
    </location>
</feature>
<comment type="caution">
    <text evidence="3">The sequence shown here is derived from an EMBL/GenBank/DDBJ whole genome shotgun (WGS) entry which is preliminary data.</text>
</comment>
<dbReference type="Proteomes" id="UP000218399">
    <property type="component" value="Unassembled WGS sequence"/>
</dbReference>
<sequence length="519" mass="54705">MRFSHRVDIDEPNPIAKAEAALKAQGVRLRALNDSNPTRHGLAPSSLPEAYAADPRGQRYAREAIAAYINASVNAAGSGAITGTSGHDDVTGSGDVTSNGGGDDISGDEMLTGSSGIDDSTGGDGGNANGGESAARNNAAHSGDTTGNGAATCNRATGDSSGAAYNGALGDEGPTSGMGAARNNAARDGDAACGSAAGSGGAGAEATAQDVYLLSSTSQAYAWLMKLLCDAGDAILAPKPGYPLIESIARLECVKTQCYQLRFDGSWFIDVPQIARMLEEDTARRIRALVVINPNNPTGSYVKPSEREALVELCIRYGIAIIADEVFFDYPLEPFAGNRRFSGESRVLTFALDGFSKTLAAPHAKVGWIRVSGPAADVREARRRLDVIADDFLPMSEFVAREVPGMLREAPRQLAAVGERVRANLAVLHRMLDADVLGVVDVLRAEGGWNVLLRFPGVIDENDLVLSMIDTARTSGQPGYFFDMTSNGYLAISLLPVTGIFEEHVRIVLDAVRQRLDNR</sequence>
<dbReference type="AlphaFoldDB" id="A0A2A2EFA6"/>
<evidence type="ECO:0000313" key="4">
    <source>
        <dbReference type="Proteomes" id="UP000218399"/>
    </source>
</evidence>
<dbReference type="Pfam" id="PF00155">
    <property type="entry name" value="Aminotran_1_2"/>
    <property type="match status" value="1"/>
</dbReference>